<feature type="compositionally biased region" description="Low complexity" evidence="1">
    <location>
        <begin position="87"/>
        <end position="97"/>
    </location>
</feature>
<sequence>MMYSFQVDVKKQAKELLIGVSLRVLMIAVATAMVLAVQMLCITFWRKKSKQHHDLYAKHVRALYENREDQFTIISIGNSRMVVICGSTTTTPQSSSPKLKRDTTNQSIEKI</sequence>
<keyword evidence="2" id="KW-0472">Membrane</keyword>
<evidence type="ECO:0000256" key="1">
    <source>
        <dbReference type="SAM" id="MobiDB-lite"/>
    </source>
</evidence>
<proteinExistence type="predicted"/>
<gene>
    <name evidence="3" type="primary">Necator_chrIV.g16037</name>
    <name evidence="3" type="ORF">RB195_002741</name>
</gene>
<feature type="region of interest" description="Disordered" evidence="1">
    <location>
        <begin position="87"/>
        <end position="111"/>
    </location>
</feature>
<evidence type="ECO:0000256" key="2">
    <source>
        <dbReference type="SAM" id="Phobius"/>
    </source>
</evidence>
<dbReference type="EMBL" id="JAVFWL010000004">
    <property type="protein sequence ID" value="KAK6750954.1"/>
    <property type="molecule type" value="Genomic_DNA"/>
</dbReference>
<protein>
    <submittedName>
        <fullName evidence="3">Uncharacterized protein</fullName>
    </submittedName>
</protein>
<dbReference type="Proteomes" id="UP001303046">
    <property type="component" value="Unassembled WGS sequence"/>
</dbReference>
<keyword evidence="2" id="KW-0812">Transmembrane</keyword>
<accession>A0ABR1DKP0</accession>
<feature type="transmembrane region" description="Helical" evidence="2">
    <location>
        <begin position="20"/>
        <end position="45"/>
    </location>
</feature>
<feature type="compositionally biased region" description="Basic and acidic residues" evidence="1">
    <location>
        <begin position="99"/>
        <end position="111"/>
    </location>
</feature>
<evidence type="ECO:0000313" key="4">
    <source>
        <dbReference type="Proteomes" id="UP001303046"/>
    </source>
</evidence>
<keyword evidence="2" id="KW-1133">Transmembrane helix</keyword>
<reference evidence="3 4" key="1">
    <citation type="submission" date="2023-08" db="EMBL/GenBank/DDBJ databases">
        <title>A Necator americanus chromosomal reference genome.</title>
        <authorList>
            <person name="Ilik V."/>
            <person name="Petrzelkova K.J."/>
            <person name="Pardy F."/>
            <person name="Fuh T."/>
            <person name="Niatou-Singa F.S."/>
            <person name="Gouil Q."/>
            <person name="Baker L."/>
            <person name="Ritchie M.E."/>
            <person name="Jex A.R."/>
            <person name="Gazzola D."/>
            <person name="Li H."/>
            <person name="Toshio Fujiwara R."/>
            <person name="Zhan B."/>
            <person name="Aroian R.V."/>
            <person name="Pafco B."/>
            <person name="Schwarz E.M."/>
        </authorList>
    </citation>
    <scope>NUCLEOTIDE SEQUENCE [LARGE SCALE GENOMIC DNA]</scope>
    <source>
        <strain evidence="3 4">Aroian</strain>
        <tissue evidence="3">Whole animal</tissue>
    </source>
</reference>
<organism evidence="3 4">
    <name type="scientific">Necator americanus</name>
    <name type="common">Human hookworm</name>
    <dbReference type="NCBI Taxonomy" id="51031"/>
    <lineage>
        <taxon>Eukaryota</taxon>
        <taxon>Metazoa</taxon>
        <taxon>Ecdysozoa</taxon>
        <taxon>Nematoda</taxon>
        <taxon>Chromadorea</taxon>
        <taxon>Rhabditida</taxon>
        <taxon>Rhabditina</taxon>
        <taxon>Rhabditomorpha</taxon>
        <taxon>Strongyloidea</taxon>
        <taxon>Ancylostomatidae</taxon>
        <taxon>Bunostominae</taxon>
        <taxon>Necator</taxon>
    </lineage>
</organism>
<keyword evidence="4" id="KW-1185">Reference proteome</keyword>
<evidence type="ECO:0000313" key="3">
    <source>
        <dbReference type="EMBL" id="KAK6750954.1"/>
    </source>
</evidence>
<comment type="caution">
    <text evidence="3">The sequence shown here is derived from an EMBL/GenBank/DDBJ whole genome shotgun (WGS) entry which is preliminary data.</text>
</comment>
<name>A0ABR1DKP0_NECAM</name>